<dbReference type="GO" id="GO:0016757">
    <property type="term" value="F:glycosyltransferase activity"/>
    <property type="evidence" value="ECO:0007669"/>
    <property type="project" value="UniProtKB-KW"/>
</dbReference>
<feature type="region of interest" description="Disordered" evidence="1">
    <location>
        <begin position="78"/>
        <end position="116"/>
    </location>
</feature>
<dbReference type="EMBL" id="AKHW03000620">
    <property type="protein sequence ID" value="KYO45304.1"/>
    <property type="molecule type" value="Genomic_DNA"/>
</dbReference>
<accession>A0A151P8E8</accession>
<feature type="compositionally biased region" description="Polar residues" evidence="1">
    <location>
        <begin position="100"/>
        <end position="110"/>
    </location>
</feature>
<keyword evidence="3" id="KW-0808">Transferase</keyword>
<sequence>MGPAGGLARGPAWWAALALLRVAGCLLPQPGYLHPDEFFQSPEVMAGDILDLQLTLYILPPFNQRIAQTVLKRSTHSALQTHVHPRQWGQSRLSDGCAGPQQSAGNSQGPTGDRPW</sequence>
<evidence type="ECO:0000256" key="2">
    <source>
        <dbReference type="SAM" id="SignalP"/>
    </source>
</evidence>
<dbReference type="Proteomes" id="UP000050525">
    <property type="component" value="Unassembled WGS sequence"/>
</dbReference>
<keyword evidence="4" id="KW-1185">Reference proteome</keyword>
<evidence type="ECO:0000313" key="4">
    <source>
        <dbReference type="Proteomes" id="UP000050525"/>
    </source>
</evidence>
<gene>
    <name evidence="3" type="primary">PIGZ</name>
    <name evidence="3" type="ORF">Y1Q_0011208</name>
</gene>
<feature type="chain" id="PRO_5007586787" evidence="2">
    <location>
        <begin position="26"/>
        <end position="116"/>
    </location>
</feature>
<protein>
    <submittedName>
        <fullName evidence="3">GPI mannosyltransferase 4 isoform B</fullName>
    </submittedName>
</protein>
<keyword evidence="2" id="KW-0732">Signal</keyword>
<organism evidence="3 4">
    <name type="scientific">Alligator mississippiensis</name>
    <name type="common">American alligator</name>
    <dbReference type="NCBI Taxonomy" id="8496"/>
    <lineage>
        <taxon>Eukaryota</taxon>
        <taxon>Metazoa</taxon>
        <taxon>Chordata</taxon>
        <taxon>Craniata</taxon>
        <taxon>Vertebrata</taxon>
        <taxon>Euteleostomi</taxon>
        <taxon>Archelosauria</taxon>
        <taxon>Archosauria</taxon>
        <taxon>Crocodylia</taxon>
        <taxon>Alligatoridae</taxon>
        <taxon>Alligatorinae</taxon>
        <taxon>Alligator</taxon>
    </lineage>
</organism>
<evidence type="ECO:0000256" key="1">
    <source>
        <dbReference type="SAM" id="MobiDB-lite"/>
    </source>
</evidence>
<proteinExistence type="predicted"/>
<feature type="signal peptide" evidence="2">
    <location>
        <begin position="1"/>
        <end position="25"/>
    </location>
</feature>
<dbReference type="AlphaFoldDB" id="A0A151P8E8"/>
<reference evidence="3 4" key="1">
    <citation type="journal article" date="2012" name="Genome Biol.">
        <title>Sequencing three crocodilian genomes to illuminate the evolution of archosaurs and amniotes.</title>
        <authorList>
            <person name="St John J.A."/>
            <person name="Braun E.L."/>
            <person name="Isberg S.R."/>
            <person name="Miles L.G."/>
            <person name="Chong A.Y."/>
            <person name="Gongora J."/>
            <person name="Dalzell P."/>
            <person name="Moran C."/>
            <person name="Bed'hom B."/>
            <person name="Abzhanov A."/>
            <person name="Burgess S.C."/>
            <person name="Cooksey A.M."/>
            <person name="Castoe T.A."/>
            <person name="Crawford N.G."/>
            <person name="Densmore L.D."/>
            <person name="Drew J.C."/>
            <person name="Edwards S.V."/>
            <person name="Faircloth B.C."/>
            <person name="Fujita M.K."/>
            <person name="Greenwold M.J."/>
            <person name="Hoffmann F.G."/>
            <person name="Howard J.M."/>
            <person name="Iguchi T."/>
            <person name="Janes D.E."/>
            <person name="Khan S.Y."/>
            <person name="Kohno S."/>
            <person name="de Koning A.J."/>
            <person name="Lance S.L."/>
            <person name="McCarthy F.M."/>
            <person name="McCormack J.E."/>
            <person name="Merchant M.E."/>
            <person name="Peterson D.G."/>
            <person name="Pollock D.D."/>
            <person name="Pourmand N."/>
            <person name="Raney B.J."/>
            <person name="Roessler K.A."/>
            <person name="Sanford J.R."/>
            <person name="Sawyer R.H."/>
            <person name="Schmidt C.J."/>
            <person name="Triplett E.W."/>
            <person name="Tuberville T.D."/>
            <person name="Venegas-Anaya M."/>
            <person name="Howard J.T."/>
            <person name="Jarvis E.D."/>
            <person name="Guillette L.J.Jr."/>
            <person name="Glenn T.C."/>
            <person name="Green R.E."/>
            <person name="Ray D.A."/>
        </authorList>
    </citation>
    <scope>NUCLEOTIDE SEQUENCE [LARGE SCALE GENOMIC DNA]</scope>
    <source>
        <strain evidence="3">KSC_2009_1</strain>
    </source>
</reference>
<keyword evidence="3" id="KW-0328">Glycosyltransferase</keyword>
<evidence type="ECO:0000313" key="3">
    <source>
        <dbReference type="EMBL" id="KYO45304.1"/>
    </source>
</evidence>
<comment type="caution">
    <text evidence="3">The sequence shown here is derived from an EMBL/GenBank/DDBJ whole genome shotgun (WGS) entry which is preliminary data.</text>
</comment>
<name>A0A151P8E8_ALLMI</name>